<keyword evidence="1" id="KW-0812">Transmembrane</keyword>
<name>A0A6C0BEE3_9ZZZZ</name>
<feature type="transmembrane region" description="Helical" evidence="1">
    <location>
        <begin position="12"/>
        <end position="34"/>
    </location>
</feature>
<protein>
    <submittedName>
        <fullName evidence="2">Uncharacterized protein</fullName>
    </submittedName>
</protein>
<dbReference type="AlphaFoldDB" id="A0A6C0BEE3"/>
<evidence type="ECO:0000313" key="2">
    <source>
        <dbReference type="EMBL" id="QHS90667.1"/>
    </source>
</evidence>
<keyword evidence="1" id="KW-0472">Membrane</keyword>
<evidence type="ECO:0000256" key="1">
    <source>
        <dbReference type="SAM" id="Phobius"/>
    </source>
</evidence>
<keyword evidence="1" id="KW-1133">Transmembrane helix</keyword>
<feature type="transmembrane region" description="Helical" evidence="1">
    <location>
        <begin position="40"/>
        <end position="63"/>
    </location>
</feature>
<sequence>MSSSPSKSISYYNTLIFTIISGIISLLLLIALFFDIFKDYITFIITVEVGIFIIIGGCIWAIIANEQLIDKYKQAKNFNIDFTTCPDYFIQRNEGGKNICSNEYITEDEYKNKFLTKIYPVDNIDKNEMYPLPKLHVHSYVDSTKPYDKYDSSIIETATDLKETRDKCAAVLGQNINYKLYSAMPWTSAIARCESFAK</sequence>
<accession>A0A6C0BEE3</accession>
<proteinExistence type="predicted"/>
<reference evidence="2" key="1">
    <citation type="journal article" date="2020" name="Nature">
        <title>Giant virus diversity and host interactions through global metagenomics.</title>
        <authorList>
            <person name="Schulz F."/>
            <person name="Roux S."/>
            <person name="Paez-Espino D."/>
            <person name="Jungbluth S."/>
            <person name="Walsh D.A."/>
            <person name="Denef V.J."/>
            <person name="McMahon K.D."/>
            <person name="Konstantinidis K.T."/>
            <person name="Eloe-Fadrosh E.A."/>
            <person name="Kyrpides N.C."/>
            <person name="Woyke T."/>
        </authorList>
    </citation>
    <scope>NUCLEOTIDE SEQUENCE</scope>
    <source>
        <strain evidence="2">GVMAG-M-3300010354-11</strain>
    </source>
</reference>
<organism evidence="2">
    <name type="scientific">viral metagenome</name>
    <dbReference type="NCBI Taxonomy" id="1070528"/>
    <lineage>
        <taxon>unclassified sequences</taxon>
        <taxon>metagenomes</taxon>
        <taxon>organismal metagenomes</taxon>
    </lineage>
</organism>
<dbReference type="EMBL" id="MN739142">
    <property type="protein sequence ID" value="QHS90667.1"/>
    <property type="molecule type" value="Genomic_DNA"/>
</dbReference>